<accession>A0A2P2PMM7</accession>
<evidence type="ECO:0000313" key="1">
    <source>
        <dbReference type="EMBL" id="MBX55986.1"/>
    </source>
</evidence>
<sequence>MLVNQLSLPQNSGCTTHNMIMAVINNNLANETMVVSIHWILSKVHLRIHKARPQPLSG</sequence>
<organism evidence="1">
    <name type="scientific">Rhizophora mucronata</name>
    <name type="common">Asiatic mangrove</name>
    <dbReference type="NCBI Taxonomy" id="61149"/>
    <lineage>
        <taxon>Eukaryota</taxon>
        <taxon>Viridiplantae</taxon>
        <taxon>Streptophyta</taxon>
        <taxon>Embryophyta</taxon>
        <taxon>Tracheophyta</taxon>
        <taxon>Spermatophyta</taxon>
        <taxon>Magnoliopsida</taxon>
        <taxon>eudicotyledons</taxon>
        <taxon>Gunneridae</taxon>
        <taxon>Pentapetalae</taxon>
        <taxon>rosids</taxon>
        <taxon>fabids</taxon>
        <taxon>Malpighiales</taxon>
        <taxon>Rhizophoraceae</taxon>
        <taxon>Rhizophora</taxon>
    </lineage>
</organism>
<name>A0A2P2PMM7_RHIMU</name>
<dbReference type="EMBL" id="GGEC01075502">
    <property type="protein sequence ID" value="MBX55986.1"/>
    <property type="molecule type" value="Transcribed_RNA"/>
</dbReference>
<protein>
    <submittedName>
        <fullName evidence="1">Uncharacterized protein</fullName>
    </submittedName>
</protein>
<proteinExistence type="predicted"/>
<dbReference type="AlphaFoldDB" id="A0A2P2PMM7"/>
<reference evidence="1" key="1">
    <citation type="submission" date="2018-02" db="EMBL/GenBank/DDBJ databases">
        <title>Rhizophora mucronata_Transcriptome.</title>
        <authorList>
            <person name="Meera S.P."/>
            <person name="Sreeshan A."/>
            <person name="Augustine A."/>
        </authorList>
    </citation>
    <scope>NUCLEOTIDE SEQUENCE</scope>
    <source>
        <tissue evidence="1">Leaf</tissue>
    </source>
</reference>